<dbReference type="Proteomes" id="UP000515344">
    <property type="component" value="Chromosome"/>
</dbReference>
<organism evidence="1 2">
    <name type="scientific">Lacibacter sediminis</name>
    <dbReference type="NCBI Taxonomy" id="2760713"/>
    <lineage>
        <taxon>Bacteria</taxon>
        <taxon>Pseudomonadati</taxon>
        <taxon>Bacteroidota</taxon>
        <taxon>Chitinophagia</taxon>
        <taxon>Chitinophagales</taxon>
        <taxon>Chitinophagaceae</taxon>
        <taxon>Lacibacter</taxon>
    </lineage>
</organism>
<keyword evidence="2" id="KW-1185">Reference proteome</keyword>
<reference evidence="2" key="1">
    <citation type="submission" date="2020-08" db="EMBL/GenBank/DDBJ databases">
        <title>Lacibacter sp. S13-6-6 genome sequencing.</title>
        <authorList>
            <person name="Jin L."/>
        </authorList>
    </citation>
    <scope>NUCLEOTIDE SEQUENCE [LARGE SCALE GENOMIC DNA]</scope>
    <source>
        <strain evidence="2">S13-6-6</strain>
    </source>
</reference>
<dbReference type="KEGG" id="lacs:H4075_13910"/>
<proteinExistence type="predicted"/>
<accession>A0A7G5XCG9</accession>
<gene>
    <name evidence="1" type="ORF">H4075_13910</name>
</gene>
<evidence type="ECO:0000313" key="1">
    <source>
        <dbReference type="EMBL" id="QNA43172.1"/>
    </source>
</evidence>
<evidence type="ECO:0000313" key="2">
    <source>
        <dbReference type="Proteomes" id="UP000515344"/>
    </source>
</evidence>
<protein>
    <submittedName>
        <fullName evidence="1">Uncharacterized protein</fullName>
    </submittedName>
</protein>
<dbReference type="EMBL" id="CP060007">
    <property type="protein sequence ID" value="QNA43172.1"/>
    <property type="molecule type" value="Genomic_DNA"/>
</dbReference>
<name>A0A7G5XCG9_9BACT</name>
<sequence>MEQAYIIARLKEMTMPQLLDALAEAHAGKVIDIYEYLEPELIDKTTDTIWEFVEAVKRLKK</sequence>
<dbReference type="AlphaFoldDB" id="A0A7G5XCG9"/>
<dbReference type="RefSeq" id="WP_182801437.1">
    <property type="nucleotide sequence ID" value="NZ_CP060007.1"/>
</dbReference>